<dbReference type="InterPro" id="IPR036231">
    <property type="entry name" value="Avirulence_B/C_sf"/>
</dbReference>
<dbReference type="SUPFAM" id="SSF103383">
    <property type="entry name" value="Antivirulence factor"/>
    <property type="match status" value="1"/>
</dbReference>
<accession>A0ABY6H126</accession>
<dbReference type="RefSeq" id="WP_262601509.1">
    <property type="nucleotide sequence ID" value="NZ_CP103300.1"/>
</dbReference>
<reference evidence="1" key="1">
    <citation type="submission" date="2022-10" db="EMBL/GenBank/DDBJ databases">
        <title>Completed Genome Sequence of two octocoral isolated bacterium, Endozoicomonas euniceicola EF212T and Endozoicomonas gorgoniicola PS125T.</title>
        <authorList>
            <person name="Chiou Y.-J."/>
            <person name="Chen Y.-H."/>
        </authorList>
    </citation>
    <scope>NUCLEOTIDE SEQUENCE</scope>
    <source>
        <strain evidence="1">EF212</strain>
    </source>
</reference>
<dbReference type="EMBL" id="CP103300">
    <property type="protein sequence ID" value="UYM18764.1"/>
    <property type="molecule type" value="Genomic_DNA"/>
</dbReference>
<evidence type="ECO:0000313" key="1">
    <source>
        <dbReference type="EMBL" id="UYM18764.1"/>
    </source>
</evidence>
<proteinExistence type="predicted"/>
<evidence type="ECO:0000313" key="2">
    <source>
        <dbReference type="Proteomes" id="UP001163255"/>
    </source>
</evidence>
<evidence type="ECO:0008006" key="3">
    <source>
        <dbReference type="Google" id="ProtNLM"/>
    </source>
</evidence>
<dbReference type="Pfam" id="PF05394">
    <property type="entry name" value="AvrB_AvrC"/>
    <property type="match status" value="1"/>
</dbReference>
<sequence length="356" mass="41210">MDLSPLLPSGRLAPVPVTSVEAPSLSTVEIVEPDTKVRDTREQDACKLSLCLPDKHLAQRPVQEWKLYGDGLNSGIWSQLFEQSVLEAKTRVIEEGWTAKQLIPFFEMKRREIAQERKTKDAEDFGVRRDRSGDDKKNILTSTFLYSGHYFYGMERAVSLPYDGKNYLNEDDSDLAQLFRQRFRGHLKSLRYGLVQGHIGDEDIPLTQYVFCPRKKRHRRCESEDWFGKKDEFYVGENKESAIWLHTDEKLISRVMEHIESLVEKGLKGDLTVIPRIHWWYVHLAPTHRGSGGITEMLTNTICRIHGIDLPAWEKGIAPSVEVLLEPDEERFCQNYHQLFSQDKAFLKEVFQGQSR</sequence>
<dbReference type="InterPro" id="IPR008798">
    <property type="entry name" value="Avirulence_B/C"/>
</dbReference>
<protein>
    <recommendedName>
        <fullName evidence="3">N-acetyltransferase domain-containing protein</fullName>
    </recommendedName>
</protein>
<gene>
    <name evidence="1" type="ORF">NX720_12935</name>
</gene>
<keyword evidence="2" id="KW-1185">Reference proteome</keyword>
<organism evidence="1 2">
    <name type="scientific">Endozoicomonas euniceicola</name>
    <dbReference type="NCBI Taxonomy" id="1234143"/>
    <lineage>
        <taxon>Bacteria</taxon>
        <taxon>Pseudomonadati</taxon>
        <taxon>Pseudomonadota</taxon>
        <taxon>Gammaproteobacteria</taxon>
        <taxon>Oceanospirillales</taxon>
        <taxon>Endozoicomonadaceae</taxon>
        <taxon>Endozoicomonas</taxon>
    </lineage>
</organism>
<name>A0ABY6H126_9GAMM</name>
<dbReference type="Gene3D" id="1.10.3290.20">
    <property type="match status" value="1"/>
</dbReference>
<dbReference type="Proteomes" id="UP001163255">
    <property type="component" value="Chromosome"/>
</dbReference>